<dbReference type="InterPro" id="IPR001444">
    <property type="entry name" value="Flag_bb_rod_N"/>
</dbReference>
<keyword evidence="9" id="KW-1185">Reference proteome</keyword>
<dbReference type="InterPro" id="IPR053967">
    <property type="entry name" value="LlgE_F_G-like_D1"/>
</dbReference>
<evidence type="ECO:0000256" key="3">
    <source>
        <dbReference type="ARBA" id="ARBA00023143"/>
    </source>
</evidence>
<evidence type="ECO:0000313" key="9">
    <source>
        <dbReference type="Proteomes" id="UP000186019"/>
    </source>
</evidence>
<dbReference type="EMBL" id="FTNV01000004">
    <property type="protein sequence ID" value="SIS25509.1"/>
    <property type="molecule type" value="Genomic_DNA"/>
</dbReference>
<dbReference type="OrthoDB" id="9804559at2"/>
<gene>
    <name evidence="8" type="ORF">SAMN05421666_3296</name>
</gene>
<keyword evidence="8" id="KW-0969">Cilium</keyword>
<feature type="domain" description="Flagellar basal-body/hook protein C-terminal" evidence="6">
    <location>
        <begin position="190"/>
        <end position="233"/>
    </location>
</feature>
<dbReference type="GO" id="GO:0030694">
    <property type="term" value="C:bacterial-type flagellum basal body, rod"/>
    <property type="evidence" value="ECO:0007669"/>
    <property type="project" value="UniProtKB-UniRule"/>
</dbReference>
<evidence type="ECO:0000259" key="6">
    <source>
        <dbReference type="Pfam" id="PF06429"/>
    </source>
</evidence>
<evidence type="ECO:0000313" key="8">
    <source>
        <dbReference type="EMBL" id="SIS25509.1"/>
    </source>
</evidence>
<evidence type="ECO:0000256" key="2">
    <source>
        <dbReference type="ARBA" id="ARBA00009677"/>
    </source>
</evidence>
<comment type="subunit">
    <text evidence="4">The basal body constitutes a major portion of the flagellar organelle and consists of five rings (E,L,P,S, and M) mounted on a central rod. The rod consists of about 26 subunits of FlgG in the distal portion, and FlgB, FlgC and FlgF are thought to build up the proximal portion of the rod with about 6 subunits each.</text>
</comment>
<dbReference type="PANTHER" id="PTHR30435">
    <property type="entry name" value="FLAGELLAR PROTEIN"/>
    <property type="match status" value="1"/>
</dbReference>
<evidence type="ECO:0000259" key="7">
    <source>
        <dbReference type="Pfam" id="PF22692"/>
    </source>
</evidence>
<dbReference type="PANTHER" id="PTHR30435:SF19">
    <property type="entry name" value="FLAGELLAR BASAL-BODY ROD PROTEIN FLGG"/>
    <property type="match status" value="1"/>
</dbReference>
<sequence>MENAGYTTLTRQSGLLREMQVVANNIANTATTGYRQEGLIFSEHVARMEEGPSLSMAKANVRNTSMIQGAITQTGGTLDFAVEGDGFFLIETPAGERLTRAGSFSISAEGDMVTNDGYRVLDAGGAPVFIPPDASNLNVSPDGTVSHDGRPLAQIGLVQPVDRVGLIREDGVMFRSEAGYEPSENGRILQGFLEGANVDPIGQMARMIEIQRAYEMGQSFLDSEDKRIRSAVQTFIQSR</sequence>
<comment type="subcellular location">
    <subcellularLocation>
        <location evidence="1 4">Bacterial flagellum basal body</location>
    </subcellularLocation>
</comment>
<name>A0A1N7HKW9_9RHOB</name>
<dbReference type="Pfam" id="PF00460">
    <property type="entry name" value="Flg_bb_rod"/>
    <property type="match status" value="1"/>
</dbReference>
<dbReference type="Proteomes" id="UP000186019">
    <property type="component" value="Unassembled WGS sequence"/>
</dbReference>
<keyword evidence="8" id="KW-0966">Cell projection</keyword>
<dbReference type="SUPFAM" id="SSF117143">
    <property type="entry name" value="Flagellar hook protein flgE"/>
    <property type="match status" value="1"/>
</dbReference>
<dbReference type="NCBIfam" id="TIGR03506">
    <property type="entry name" value="FlgEFG_subfam"/>
    <property type="match status" value="1"/>
</dbReference>
<proteinExistence type="inferred from homology"/>
<dbReference type="InterPro" id="IPR012836">
    <property type="entry name" value="FlgF"/>
</dbReference>
<dbReference type="NCBIfam" id="TIGR02490">
    <property type="entry name" value="flgF"/>
    <property type="match status" value="1"/>
</dbReference>
<dbReference type="RefSeq" id="WP_076535408.1">
    <property type="nucleotide sequence ID" value="NZ_FOAC01000004.1"/>
</dbReference>
<dbReference type="Pfam" id="PF22692">
    <property type="entry name" value="LlgE_F_G_D1"/>
    <property type="match status" value="1"/>
</dbReference>
<evidence type="ECO:0000256" key="1">
    <source>
        <dbReference type="ARBA" id="ARBA00004117"/>
    </source>
</evidence>
<reference evidence="8 9" key="1">
    <citation type="submission" date="2017-01" db="EMBL/GenBank/DDBJ databases">
        <authorList>
            <person name="Mah S.A."/>
            <person name="Swanson W.J."/>
            <person name="Moy G.W."/>
            <person name="Vacquier V.D."/>
        </authorList>
    </citation>
    <scope>NUCLEOTIDE SEQUENCE [LARGE SCALE GENOMIC DNA]</scope>
    <source>
        <strain evidence="8 9">DSM 29590</strain>
    </source>
</reference>
<dbReference type="GO" id="GO:0071978">
    <property type="term" value="P:bacterial-type flagellum-dependent swarming motility"/>
    <property type="evidence" value="ECO:0007669"/>
    <property type="project" value="TreeGrafter"/>
</dbReference>
<dbReference type="NCBIfam" id="NF009332">
    <property type="entry name" value="PRK12690.1"/>
    <property type="match status" value="1"/>
</dbReference>
<dbReference type="AlphaFoldDB" id="A0A1N7HKW9"/>
<dbReference type="InterPro" id="IPR020013">
    <property type="entry name" value="Flagellar_FlgE/F/G"/>
</dbReference>
<keyword evidence="3 4" id="KW-0975">Bacterial flagellum</keyword>
<dbReference type="Pfam" id="PF06429">
    <property type="entry name" value="Flg_bbr_C"/>
    <property type="match status" value="1"/>
</dbReference>
<feature type="domain" description="Flagellar basal body rod protein N-terminal" evidence="5">
    <location>
        <begin position="7"/>
        <end position="35"/>
    </location>
</feature>
<feature type="domain" description="Flagellar hook protein FlgE/F/G-like D1" evidence="7">
    <location>
        <begin position="81"/>
        <end position="146"/>
    </location>
</feature>
<evidence type="ECO:0000259" key="5">
    <source>
        <dbReference type="Pfam" id="PF00460"/>
    </source>
</evidence>
<keyword evidence="8" id="KW-0282">Flagellum</keyword>
<dbReference type="InterPro" id="IPR010930">
    <property type="entry name" value="Flg_bb/hook_C_dom"/>
</dbReference>
<dbReference type="STRING" id="573024.SAMN05216208_3272"/>
<dbReference type="InterPro" id="IPR019776">
    <property type="entry name" value="Flagellar_basal_body_rod_CS"/>
</dbReference>
<accession>A0A1N7HKW9</accession>
<comment type="similarity">
    <text evidence="2 4">Belongs to the flagella basal body rod proteins family.</text>
</comment>
<dbReference type="InterPro" id="IPR037925">
    <property type="entry name" value="FlgE/F/G-like"/>
</dbReference>
<dbReference type="PROSITE" id="PS00588">
    <property type="entry name" value="FLAGELLA_BB_ROD"/>
    <property type="match status" value="1"/>
</dbReference>
<evidence type="ECO:0000256" key="4">
    <source>
        <dbReference type="RuleBase" id="RU362116"/>
    </source>
</evidence>
<organism evidence="8 9">
    <name type="scientific">Roseovarius nanhaiticus</name>
    <dbReference type="NCBI Taxonomy" id="573024"/>
    <lineage>
        <taxon>Bacteria</taxon>
        <taxon>Pseudomonadati</taxon>
        <taxon>Pseudomonadota</taxon>
        <taxon>Alphaproteobacteria</taxon>
        <taxon>Rhodobacterales</taxon>
        <taxon>Roseobacteraceae</taxon>
        <taxon>Roseovarius</taxon>
    </lineage>
</organism>
<protein>
    <recommendedName>
        <fullName evidence="4">Flagellar basal-body rod protein FlgF</fullName>
    </recommendedName>
</protein>